<dbReference type="GO" id="GO:0004222">
    <property type="term" value="F:metalloendopeptidase activity"/>
    <property type="evidence" value="ECO:0007669"/>
    <property type="project" value="TreeGrafter"/>
</dbReference>
<keyword evidence="1 2" id="KW-0732">Signal</keyword>
<name>A0A031G012_9MICO</name>
<accession>A0A031G012</accession>
<dbReference type="Gene3D" id="2.70.70.10">
    <property type="entry name" value="Glucose Permease (Domain IIA)"/>
    <property type="match status" value="1"/>
</dbReference>
<dbReference type="InterPro" id="IPR016047">
    <property type="entry name" value="M23ase_b-sheet_dom"/>
</dbReference>
<evidence type="ECO:0000259" key="3">
    <source>
        <dbReference type="Pfam" id="PF01551"/>
    </source>
</evidence>
<dbReference type="Proteomes" id="UP000024001">
    <property type="component" value="Unassembled WGS sequence"/>
</dbReference>
<proteinExistence type="predicted"/>
<gene>
    <name evidence="4" type="ORF">BW34_00485</name>
</gene>
<dbReference type="PATRIC" id="fig|273677.3.peg.473"/>
<feature type="signal peptide" evidence="2">
    <location>
        <begin position="1"/>
        <end position="21"/>
    </location>
</feature>
<dbReference type="OrthoDB" id="5245088at2"/>
<dbReference type="PANTHER" id="PTHR21666">
    <property type="entry name" value="PEPTIDASE-RELATED"/>
    <property type="match status" value="1"/>
</dbReference>
<evidence type="ECO:0000313" key="5">
    <source>
        <dbReference type="Proteomes" id="UP000024001"/>
    </source>
</evidence>
<dbReference type="InterPro" id="IPR050570">
    <property type="entry name" value="Cell_wall_metabolism_enzyme"/>
</dbReference>
<dbReference type="AlphaFoldDB" id="A0A031G012"/>
<evidence type="ECO:0000256" key="1">
    <source>
        <dbReference type="ARBA" id="ARBA00022729"/>
    </source>
</evidence>
<protein>
    <submittedName>
        <fullName evidence="4">Membrane protein</fullName>
    </submittedName>
</protein>
<dbReference type="EMBL" id="JFYO01000001">
    <property type="protein sequence ID" value="EZP29857.1"/>
    <property type="molecule type" value="Genomic_DNA"/>
</dbReference>
<feature type="chain" id="PRO_5038353725" evidence="2">
    <location>
        <begin position="22"/>
        <end position="164"/>
    </location>
</feature>
<dbReference type="eggNOG" id="COG4942">
    <property type="taxonomic scope" value="Bacteria"/>
</dbReference>
<comment type="caution">
    <text evidence="4">The sequence shown here is derived from an EMBL/GenBank/DDBJ whole genome shotgun (WGS) entry which is preliminary data.</text>
</comment>
<dbReference type="InterPro" id="IPR011055">
    <property type="entry name" value="Dup_hybrid_motif"/>
</dbReference>
<dbReference type="RefSeq" id="WP_036309175.1">
    <property type="nucleotide sequence ID" value="NZ_JFYO01000001.1"/>
</dbReference>
<sequence>MRHLRFLTLVTLVASMSLANAPAGRGADDAPPDWRLPAAGASVLGPFEAPAHEYGPGHRGIDIGPADGAVHAPAAGVVAFAGTVVDRGIVTIDHGGGWVTSVEPVAATVTVGDVVSAGDPIGELSQGGHSLSGTLHVGVRHDGEYVNPLLLLGRVPRAILLPCC</sequence>
<dbReference type="PANTHER" id="PTHR21666:SF289">
    <property type="entry name" value="L-ALA--D-GLU ENDOPEPTIDASE"/>
    <property type="match status" value="1"/>
</dbReference>
<evidence type="ECO:0000256" key="2">
    <source>
        <dbReference type="SAM" id="SignalP"/>
    </source>
</evidence>
<keyword evidence="5" id="KW-1185">Reference proteome</keyword>
<reference evidence="4 5" key="1">
    <citation type="submission" date="2014-03" db="EMBL/GenBank/DDBJ databases">
        <title>Draft Genome Sequences of 13 Willow Endophytes.</title>
        <authorList>
            <person name="Gan H.Y."/>
            <person name="Gan H.M."/>
            <person name="Savka M.A."/>
            <person name="Hudson A.O."/>
        </authorList>
    </citation>
    <scope>NUCLEOTIDE SEQUENCE [LARGE SCALE GENOMIC DNA]</scope>
    <source>
        <strain evidence="4 5">RIT293</strain>
    </source>
</reference>
<dbReference type="CDD" id="cd12797">
    <property type="entry name" value="M23_peptidase"/>
    <property type="match status" value="1"/>
</dbReference>
<dbReference type="SUPFAM" id="SSF51261">
    <property type="entry name" value="Duplicated hybrid motif"/>
    <property type="match status" value="1"/>
</dbReference>
<evidence type="ECO:0000313" key="4">
    <source>
        <dbReference type="EMBL" id="EZP29857.1"/>
    </source>
</evidence>
<feature type="domain" description="M23ase beta-sheet core" evidence="3">
    <location>
        <begin position="57"/>
        <end position="148"/>
    </location>
</feature>
<organism evidence="4 5">
    <name type="scientific">Microbacterium oleivorans</name>
    <dbReference type="NCBI Taxonomy" id="273677"/>
    <lineage>
        <taxon>Bacteria</taxon>
        <taxon>Bacillati</taxon>
        <taxon>Actinomycetota</taxon>
        <taxon>Actinomycetes</taxon>
        <taxon>Micrococcales</taxon>
        <taxon>Microbacteriaceae</taxon>
        <taxon>Microbacterium</taxon>
    </lineage>
</organism>
<dbReference type="Pfam" id="PF01551">
    <property type="entry name" value="Peptidase_M23"/>
    <property type="match status" value="1"/>
</dbReference>